<dbReference type="InterPro" id="IPR002934">
    <property type="entry name" value="Polymerase_NTP_transf_dom"/>
</dbReference>
<gene>
    <name evidence="2" type="ORF">N782_12660</name>
</gene>
<sequence length="229" mass="26340">MNRDILHIARDFIATHFPDSRAALLAGSHVRGEDTPSSDLDIVILDRDTYRKSYIFLDHPIEAFVYNDDSLDFQLFAEQQHGIPLITRMCAEGVVLKGEEEARTLISQGKQHLMEGPNPLSPSKLDDFRYFITDLLYDLEGSTVEMEDTYSVGELTLKLPEFILRANQEWIGEGKWMYRCLKEFDPTLAKDFTKCIQAYYQSNNKQELIGFADHVLEPFGGRLFNGYEK</sequence>
<evidence type="ECO:0000259" key="1">
    <source>
        <dbReference type="Pfam" id="PF01909"/>
    </source>
</evidence>
<feature type="domain" description="Polymerase nucleotidyl transferase" evidence="1">
    <location>
        <begin position="10"/>
        <end position="84"/>
    </location>
</feature>
<dbReference type="Pfam" id="PF01909">
    <property type="entry name" value="NTP_transf_2"/>
    <property type="match status" value="1"/>
</dbReference>
<dbReference type="EMBL" id="AVBF01000002">
    <property type="protein sequence ID" value="KGP74478.1"/>
    <property type="molecule type" value="Genomic_DNA"/>
</dbReference>
<dbReference type="RefSeq" id="WP_052111095.1">
    <property type="nucleotide sequence ID" value="NZ_AVBF01000002.1"/>
</dbReference>
<dbReference type="InterPro" id="IPR043519">
    <property type="entry name" value="NT_sf"/>
</dbReference>
<dbReference type="GO" id="GO:0016779">
    <property type="term" value="F:nucleotidyltransferase activity"/>
    <property type="evidence" value="ECO:0007669"/>
    <property type="project" value="InterPro"/>
</dbReference>
<evidence type="ECO:0000313" key="3">
    <source>
        <dbReference type="Proteomes" id="UP000030147"/>
    </source>
</evidence>
<protein>
    <submittedName>
        <fullName evidence="2">Nucleotidyltransferase</fullName>
    </submittedName>
</protein>
<reference evidence="2 3" key="1">
    <citation type="journal article" date="2015" name="Stand. Genomic Sci.">
        <title>High quality draft genome sequence of the moderately halophilic bacterium Pontibacillus yanchengensis Y32(T) and comparison among Pontibacillus genomes.</title>
        <authorList>
            <person name="Huang J."/>
            <person name="Qiao Z.X."/>
            <person name="Tang J.W."/>
            <person name="Wang G."/>
        </authorList>
    </citation>
    <scope>NUCLEOTIDE SEQUENCE [LARGE SCALE GENOMIC DNA]</scope>
    <source>
        <strain evidence="2 3">Y32</strain>
    </source>
</reference>
<dbReference type="STRING" id="1385514.N782_12660"/>
<name>A0A0A2TJ75_9BACI</name>
<dbReference type="SUPFAM" id="SSF81301">
    <property type="entry name" value="Nucleotidyltransferase"/>
    <property type="match status" value="1"/>
</dbReference>
<dbReference type="AlphaFoldDB" id="A0A0A2TJ75"/>
<accession>A0A0A2TJ75</accession>
<proteinExistence type="predicted"/>
<organism evidence="2 3">
    <name type="scientific">Pontibacillus yanchengensis Y32</name>
    <dbReference type="NCBI Taxonomy" id="1385514"/>
    <lineage>
        <taxon>Bacteria</taxon>
        <taxon>Bacillati</taxon>
        <taxon>Bacillota</taxon>
        <taxon>Bacilli</taxon>
        <taxon>Bacillales</taxon>
        <taxon>Bacillaceae</taxon>
        <taxon>Pontibacillus</taxon>
    </lineage>
</organism>
<dbReference type="OrthoDB" id="43980at2"/>
<dbReference type="eggNOG" id="COG1669">
    <property type="taxonomic scope" value="Bacteria"/>
</dbReference>
<dbReference type="Gene3D" id="3.30.460.10">
    <property type="entry name" value="Beta Polymerase, domain 2"/>
    <property type="match status" value="1"/>
</dbReference>
<comment type="caution">
    <text evidence="2">The sequence shown here is derived from an EMBL/GenBank/DDBJ whole genome shotgun (WGS) entry which is preliminary data.</text>
</comment>
<dbReference type="CDD" id="cd05403">
    <property type="entry name" value="NT_KNTase_like"/>
    <property type="match status" value="1"/>
</dbReference>
<evidence type="ECO:0000313" key="2">
    <source>
        <dbReference type="EMBL" id="KGP74478.1"/>
    </source>
</evidence>
<keyword evidence="3" id="KW-1185">Reference proteome</keyword>
<dbReference type="Proteomes" id="UP000030147">
    <property type="component" value="Unassembled WGS sequence"/>
</dbReference>
<keyword evidence="2" id="KW-0808">Transferase</keyword>